<dbReference type="SUPFAM" id="SSF88697">
    <property type="entry name" value="PUA domain-like"/>
    <property type="match status" value="1"/>
</dbReference>
<dbReference type="PROSITE" id="PS51787">
    <property type="entry name" value="LON_N"/>
    <property type="match status" value="1"/>
</dbReference>
<keyword evidence="3" id="KW-1185">Reference proteome</keyword>
<evidence type="ECO:0000313" key="2">
    <source>
        <dbReference type="EMBL" id="QGG95309.1"/>
    </source>
</evidence>
<dbReference type="SMART" id="SM00464">
    <property type="entry name" value="LON"/>
    <property type="match status" value="1"/>
</dbReference>
<protein>
    <recommendedName>
        <fullName evidence="1">Lon N-terminal domain-containing protein</fullName>
    </recommendedName>
</protein>
<dbReference type="InterPro" id="IPR003111">
    <property type="entry name" value="Lon_prtase_N"/>
</dbReference>
<evidence type="ECO:0000313" key="3">
    <source>
        <dbReference type="Proteomes" id="UP000334019"/>
    </source>
</evidence>
<dbReference type="KEGG" id="atq:GH723_09490"/>
<dbReference type="InterPro" id="IPR015947">
    <property type="entry name" value="PUA-like_sf"/>
</dbReference>
<dbReference type="RefSeq" id="WP_153759417.1">
    <property type="nucleotide sequence ID" value="NZ_CP045851.1"/>
</dbReference>
<proteinExistence type="predicted"/>
<dbReference type="Proteomes" id="UP000334019">
    <property type="component" value="Chromosome"/>
</dbReference>
<dbReference type="Pfam" id="PF02190">
    <property type="entry name" value="LON_substr_bdg"/>
    <property type="match status" value="1"/>
</dbReference>
<sequence>MTAEPREMAMFPLGTVLVPTAVLPLHVFEPRYRELVDAVLATEARELGVVLIERGSEVGGGDARTSVGTVAGVIDAQRTDDGRWGLVTVGLRRIEVARWLPDEPYPRALVTDWPDADDATPSDELEGLRATAVTLVRQALAVATELGEAPVPATVDLSDDPVTASFQVVAAGPLGPADRQALLEVPGARERLERAAVLLGEAIELMRARIALGGP</sequence>
<reference evidence="2 3" key="1">
    <citation type="submission" date="2019-11" db="EMBL/GenBank/DDBJ databases">
        <authorList>
            <person name="He Y."/>
        </authorList>
    </citation>
    <scope>NUCLEOTIDE SEQUENCE [LARGE SCALE GENOMIC DNA]</scope>
    <source>
        <strain evidence="2 3">SCSIO 58843</strain>
    </source>
</reference>
<organism evidence="2 3">
    <name type="scientific">Actinomarinicola tropica</name>
    <dbReference type="NCBI Taxonomy" id="2789776"/>
    <lineage>
        <taxon>Bacteria</taxon>
        <taxon>Bacillati</taxon>
        <taxon>Actinomycetota</taxon>
        <taxon>Acidimicrobiia</taxon>
        <taxon>Acidimicrobiales</taxon>
        <taxon>Iamiaceae</taxon>
        <taxon>Actinomarinicola</taxon>
    </lineage>
</organism>
<dbReference type="PANTHER" id="PTHR46732">
    <property type="entry name" value="ATP-DEPENDENT PROTEASE LA (LON) DOMAIN PROTEIN"/>
    <property type="match status" value="1"/>
</dbReference>
<dbReference type="Gene3D" id="1.20.58.1480">
    <property type="match status" value="1"/>
</dbReference>
<dbReference type="PANTHER" id="PTHR46732:SF8">
    <property type="entry name" value="ATP-DEPENDENT PROTEASE LA (LON) DOMAIN PROTEIN"/>
    <property type="match status" value="1"/>
</dbReference>
<name>A0A5Q2RER8_9ACTN</name>
<dbReference type="Gene3D" id="2.30.130.40">
    <property type="entry name" value="LON domain-like"/>
    <property type="match status" value="1"/>
</dbReference>
<accession>A0A5Q2RER8</accession>
<dbReference type="InterPro" id="IPR046336">
    <property type="entry name" value="Lon_prtase_N_sf"/>
</dbReference>
<dbReference type="AlphaFoldDB" id="A0A5Q2RER8"/>
<dbReference type="EMBL" id="CP045851">
    <property type="protein sequence ID" value="QGG95309.1"/>
    <property type="molecule type" value="Genomic_DNA"/>
</dbReference>
<feature type="domain" description="Lon N-terminal" evidence="1">
    <location>
        <begin position="7"/>
        <end position="203"/>
    </location>
</feature>
<evidence type="ECO:0000259" key="1">
    <source>
        <dbReference type="PROSITE" id="PS51787"/>
    </source>
</evidence>
<gene>
    <name evidence="2" type="ORF">GH723_09490</name>
</gene>